<dbReference type="EMBL" id="FNZI01000004">
    <property type="protein sequence ID" value="SEJ51591.1"/>
    <property type="molecule type" value="Genomic_DNA"/>
</dbReference>
<evidence type="ECO:0000313" key="3">
    <source>
        <dbReference type="Proteomes" id="UP000183315"/>
    </source>
</evidence>
<dbReference type="Pfam" id="PF03235">
    <property type="entry name" value="GmrSD_N"/>
    <property type="match status" value="1"/>
</dbReference>
<dbReference type="STRING" id="1043493.SAMN05421637_2100"/>
<dbReference type="AlphaFoldDB" id="A0A1H6ZDW5"/>
<dbReference type="OrthoDB" id="9787127at2"/>
<name>A0A1H6ZDW5_9MICO</name>
<reference evidence="3" key="1">
    <citation type="submission" date="2016-10" db="EMBL/GenBank/DDBJ databases">
        <authorList>
            <person name="Varghese N."/>
        </authorList>
    </citation>
    <scope>NUCLEOTIDE SEQUENCE [LARGE SCALE GENOMIC DNA]</scope>
    <source>
        <strain evidence="3">DSM 24868</strain>
    </source>
</reference>
<dbReference type="PANTHER" id="PTHR37292">
    <property type="entry name" value="VNG6097C"/>
    <property type="match status" value="1"/>
</dbReference>
<feature type="domain" description="GmrSD restriction endonucleases N-terminal" evidence="1">
    <location>
        <begin position="13"/>
        <end position="255"/>
    </location>
</feature>
<dbReference type="RefSeq" id="WP_052406030.1">
    <property type="nucleotide sequence ID" value="NZ_BBLU01000015.1"/>
</dbReference>
<keyword evidence="3" id="KW-1185">Reference proteome</keyword>
<proteinExistence type="predicted"/>
<dbReference type="InterPro" id="IPR004919">
    <property type="entry name" value="GmrSD_N"/>
</dbReference>
<accession>A0A1H6ZDW5</accession>
<protein>
    <recommendedName>
        <fullName evidence="1">GmrSD restriction endonucleases N-terminal domain-containing protein</fullName>
    </recommendedName>
</protein>
<evidence type="ECO:0000313" key="2">
    <source>
        <dbReference type="EMBL" id="SEJ51591.1"/>
    </source>
</evidence>
<dbReference type="PANTHER" id="PTHR37292:SF2">
    <property type="entry name" value="DUF262 DOMAIN-CONTAINING PROTEIN"/>
    <property type="match status" value="1"/>
</dbReference>
<evidence type="ECO:0000259" key="1">
    <source>
        <dbReference type="Pfam" id="PF03235"/>
    </source>
</evidence>
<organism evidence="2 3">
    <name type="scientific">Demequina mangrovi</name>
    <dbReference type="NCBI Taxonomy" id="1043493"/>
    <lineage>
        <taxon>Bacteria</taxon>
        <taxon>Bacillati</taxon>
        <taxon>Actinomycetota</taxon>
        <taxon>Actinomycetes</taxon>
        <taxon>Micrococcales</taxon>
        <taxon>Demequinaceae</taxon>
        <taxon>Demequina</taxon>
    </lineage>
</organism>
<sequence length="588" mass="66119">MGYMPQTTVADTLLRVQKQELILPAIQREYVWRPGQIIRLFDSLMRGYPIGGFLSWKVEPATAAQFRFYGFMKNYNELSNRHNPVADLAPGQPATAVLDGQQRLTSLNIGLRGSFAQRRKWGRYSDAGAYPETRLFLHAGREAEHNDDGLVYDFRFFSDAALESIDVAERPYWFPVSKIYDARTQFEAFQLASSQGLGNDEAVVERLGKLWHVVHVEPLVNMFEETEQDIERVLDIFIRVNSGGTVLSYSDLLLSIATAQWKERDAREAVHGLVDRLNAVGQGFSFSKDLVLKSGLMLTDVNDISFKVKNFTSENMAVLDDQWDRVGDSLELAVGLLSDFGLSDATLTADSVVIPIAYYLHRREATQKYREAPSETGDREAIRKWVLRSLVASGIWGSGLDSLLRDLRDVIKLHGAESFPEEELERRMAARGKSLHPTPDRVDELLSRTYGGRSTFALLAVLFPHVDTRNVHHVDHVFPAALLSRKALRSAGLDDAAVERIEAKRDQLANLQLLEGLVNIAKSDKDPESWSRTQYPDPVAHDAYRARNRLPDLPTSVHEFEEFFDARRGLLSRALGEALGVVDSQSGD</sequence>
<dbReference type="Proteomes" id="UP000183315">
    <property type="component" value="Unassembled WGS sequence"/>
</dbReference>
<gene>
    <name evidence="2" type="ORF">SAMN05421637_2100</name>
</gene>